<accession>A0A9W6Z4F2</accession>
<dbReference type="EMBL" id="BSXU01006667">
    <property type="protein sequence ID" value="GMG56038.1"/>
    <property type="molecule type" value="Genomic_DNA"/>
</dbReference>
<reference evidence="2" key="1">
    <citation type="submission" date="2023-04" db="EMBL/GenBank/DDBJ databases">
        <title>Ambrosiozyma monospora NBRC 1965.</title>
        <authorList>
            <person name="Ichikawa N."/>
            <person name="Sato H."/>
            <person name="Tonouchi N."/>
        </authorList>
    </citation>
    <scope>NUCLEOTIDE SEQUENCE</scope>
    <source>
        <strain evidence="2">NBRC 1965</strain>
    </source>
</reference>
<organism evidence="2 3">
    <name type="scientific">Ambrosiozyma monospora</name>
    <name type="common">Yeast</name>
    <name type="synonym">Endomycopsis monosporus</name>
    <dbReference type="NCBI Taxonomy" id="43982"/>
    <lineage>
        <taxon>Eukaryota</taxon>
        <taxon>Fungi</taxon>
        <taxon>Dikarya</taxon>
        <taxon>Ascomycota</taxon>
        <taxon>Saccharomycotina</taxon>
        <taxon>Pichiomycetes</taxon>
        <taxon>Pichiales</taxon>
        <taxon>Pichiaceae</taxon>
        <taxon>Ambrosiozyma</taxon>
    </lineage>
</organism>
<dbReference type="Proteomes" id="UP001165063">
    <property type="component" value="Unassembled WGS sequence"/>
</dbReference>
<comment type="caution">
    <text evidence="2">The sequence shown here is derived from an EMBL/GenBank/DDBJ whole genome shotgun (WGS) entry which is preliminary data.</text>
</comment>
<keyword evidence="3" id="KW-1185">Reference proteome</keyword>
<evidence type="ECO:0000256" key="1">
    <source>
        <dbReference type="SAM" id="MobiDB-lite"/>
    </source>
</evidence>
<dbReference type="AlphaFoldDB" id="A0A9W6Z4F2"/>
<gene>
    <name evidence="2" type="ORF">Amon01_000810700</name>
</gene>
<protein>
    <submittedName>
        <fullName evidence="2">Unnamed protein product</fullName>
    </submittedName>
</protein>
<proteinExistence type="predicted"/>
<feature type="compositionally biased region" description="Polar residues" evidence="1">
    <location>
        <begin position="1"/>
        <end position="13"/>
    </location>
</feature>
<evidence type="ECO:0000313" key="3">
    <source>
        <dbReference type="Proteomes" id="UP001165063"/>
    </source>
</evidence>
<name>A0A9W6Z4F2_AMBMO</name>
<feature type="compositionally biased region" description="Polar residues" evidence="1">
    <location>
        <begin position="41"/>
        <end position="56"/>
    </location>
</feature>
<feature type="region of interest" description="Disordered" evidence="1">
    <location>
        <begin position="1"/>
        <end position="67"/>
    </location>
</feature>
<evidence type="ECO:0000313" key="2">
    <source>
        <dbReference type="EMBL" id="GMG56038.1"/>
    </source>
</evidence>
<sequence length="188" mass="20742">MPSSNSSNVTMSKPSPLPPMAAGSLYGAGTERKQKKKPHITINTHSQNDDQNQQSGMLFLDPGQNSENSISANHFDLAPIWSSDDNDGSTSVTTKSSSENVTLNLTPRIDSNELNVHETFSSLTIKDDHIYYSRSNSAKSSLHESKEYVTKRMKDLSENDWKELADHNYIDTVEILGEGNGGSVKKYC</sequence>